<evidence type="ECO:0000313" key="2">
    <source>
        <dbReference type="EMBL" id="KPI88225.1"/>
    </source>
</evidence>
<dbReference type="OMA" id="CRHEEIR"/>
<proteinExistence type="predicted"/>
<gene>
    <name evidence="2" type="ORF">ABL78_2729</name>
</gene>
<organism evidence="2 3">
    <name type="scientific">Leptomonas seymouri</name>
    <dbReference type="NCBI Taxonomy" id="5684"/>
    <lineage>
        <taxon>Eukaryota</taxon>
        <taxon>Discoba</taxon>
        <taxon>Euglenozoa</taxon>
        <taxon>Kinetoplastea</taxon>
        <taxon>Metakinetoplastina</taxon>
        <taxon>Trypanosomatida</taxon>
        <taxon>Trypanosomatidae</taxon>
        <taxon>Leishmaniinae</taxon>
        <taxon>Leptomonas</taxon>
    </lineage>
</organism>
<reference evidence="2 3" key="1">
    <citation type="journal article" date="2015" name="PLoS Pathog.">
        <title>Leptomonas seymouri: Adaptations to the Dixenous Life Cycle Analyzed by Genome Sequencing, Transcriptome Profiling and Co-infection with Leishmania donovani.</title>
        <authorList>
            <person name="Kraeva N."/>
            <person name="Butenko A."/>
            <person name="Hlavacova J."/>
            <person name="Kostygov A."/>
            <person name="Myskova J."/>
            <person name="Grybchuk D."/>
            <person name="Lestinova T."/>
            <person name="Votypka J."/>
            <person name="Volf P."/>
            <person name="Opperdoes F."/>
            <person name="Flegontov P."/>
            <person name="Lukes J."/>
            <person name="Yurchenko V."/>
        </authorList>
    </citation>
    <scope>NUCLEOTIDE SEQUENCE [LARGE SCALE GENOMIC DNA]</scope>
    <source>
        <strain evidence="2 3">ATCC 30220</strain>
    </source>
</reference>
<feature type="region of interest" description="Disordered" evidence="1">
    <location>
        <begin position="1"/>
        <end position="43"/>
    </location>
</feature>
<accession>A0A0N1PD43</accession>
<feature type="compositionally biased region" description="Polar residues" evidence="1">
    <location>
        <begin position="1"/>
        <end position="10"/>
    </location>
</feature>
<dbReference type="AlphaFoldDB" id="A0A0N1PD43"/>
<name>A0A0N1PD43_LEPSE</name>
<dbReference type="Proteomes" id="UP000038009">
    <property type="component" value="Unassembled WGS sequence"/>
</dbReference>
<keyword evidence="3" id="KW-1185">Reference proteome</keyword>
<evidence type="ECO:0000256" key="1">
    <source>
        <dbReference type="SAM" id="MobiDB-lite"/>
    </source>
</evidence>
<dbReference type="EMBL" id="LJSK01000058">
    <property type="protein sequence ID" value="KPI88225.1"/>
    <property type="molecule type" value="Genomic_DNA"/>
</dbReference>
<dbReference type="VEuPathDB" id="TriTrypDB:Lsey_0058_0440"/>
<evidence type="ECO:0000313" key="3">
    <source>
        <dbReference type="Proteomes" id="UP000038009"/>
    </source>
</evidence>
<comment type="caution">
    <text evidence="2">The sequence shown here is derived from an EMBL/GenBank/DDBJ whole genome shotgun (WGS) entry which is preliminary data.</text>
</comment>
<dbReference type="OrthoDB" id="10535227at2759"/>
<sequence>MGNTSLTGHGSATCRHEEIRAKRSHQLGKGRTPDTSARVGIHASSKHNTNVCCETAARTTNISSLPAHKGDMQLRLPFSAPVESASVAPKADRQLDTSAIVQCTLLMSQYERELPSDSFAEGVRSAEVLSEMEFDSISSCPLIGPRNITTQFEQSSEAPISASRIFANDTQHWDAMIQKQSSSAGEAMLQESYESRMARSTAIVEEWLISLATSS</sequence>
<protein>
    <submittedName>
        <fullName evidence="2">Uncharacterized protein</fullName>
    </submittedName>
</protein>